<dbReference type="PROSITE" id="PS51257">
    <property type="entry name" value="PROKAR_LIPOPROTEIN"/>
    <property type="match status" value="1"/>
</dbReference>
<reference evidence="3" key="1">
    <citation type="journal article" date="2019" name="Int. J. Syst. Evol. Microbiol.">
        <title>The Global Catalogue of Microorganisms (GCM) 10K type strain sequencing project: providing services to taxonomists for standard genome sequencing and annotation.</title>
        <authorList>
            <consortium name="The Broad Institute Genomics Platform"/>
            <consortium name="The Broad Institute Genome Sequencing Center for Infectious Disease"/>
            <person name="Wu L."/>
            <person name="Ma J."/>
        </authorList>
    </citation>
    <scope>NUCLEOTIDE SEQUENCE [LARGE SCALE GENOMIC DNA]</scope>
    <source>
        <strain evidence="3">JCM 17933</strain>
    </source>
</reference>
<name>A0ABP8Q5G6_9ACTN</name>
<evidence type="ECO:0000313" key="2">
    <source>
        <dbReference type="EMBL" id="GAA4497940.1"/>
    </source>
</evidence>
<sequence>MTLVRDTPRKGKTVNKLLAASAAALALTVAGCGGSGDAKSSSSGSNTLEQAVKYAQCMRENGVTDFPDPDKNGRFVIAAGGPNRNSPQFKKAQQACKSQEPPGTKDDPAQIAKAQKEWLKFAQCMRKNGIANFPDPQDGRLRVDRSRINTKSPQFKKALSACRDVADVGGGSGNGNG</sequence>
<evidence type="ECO:0000256" key="1">
    <source>
        <dbReference type="SAM" id="MobiDB-lite"/>
    </source>
</evidence>
<gene>
    <name evidence="2" type="ORF">GCM10023191_042220</name>
</gene>
<keyword evidence="3" id="KW-1185">Reference proteome</keyword>
<comment type="caution">
    <text evidence="2">The sequence shown here is derived from an EMBL/GenBank/DDBJ whole genome shotgun (WGS) entry which is preliminary data.</text>
</comment>
<evidence type="ECO:0000313" key="3">
    <source>
        <dbReference type="Proteomes" id="UP001500503"/>
    </source>
</evidence>
<organism evidence="2 3">
    <name type="scientific">Actinoallomurus oryzae</name>
    <dbReference type="NCBI Taxonomy" id="502180"/>
    <lineage>
        <taxon>Bacteria</taxon>
        <taxon>Bacillati</taxon>
        <taxon>Actinomycetota</taxon>
        <taxon>Actinomycetes</taxon>
        <taxon>Streptosporangiales</taxon>
        <taxon>Thermomonosporaceae</taxon>
        <taxon>Actinoallomurus</taxon>
    </lineage>
</organism>
<dbReference type="EMBL" id="BAABHF010000023">
    <property type="protein sequence ID" value="GAA4497940.1"/>
    <property type="molecule type" value="Genomic_DNA"/>
</dbReference>
<evidence type="ECO:0008006" key="4">
    <source>
        <dbReference type="Google" id="ProtNLM"/>
    </source>
</evidence>
<accession>A0ABP8Q5G6</accession>
<protein>
    <recommendedName>
        <fullName evidence="4">Lipoprotein</fullName>
    </recommendedName>
</protein>
<proteinExistence type="predicted"/>
<feature type="region of interest" description="Disordered" evidence="1">
    <location>
        <begin position="79"/>
        <end position="109"/>
    </location>
</feature>
<dbReference type="Proteomes" id="UP001500503">
    <property type="component" value="Unassembled WGS sequence"/>
</dbReference>